<protein>
    <recommendedName>
        <fullName evidence="2">DUF4831 domain-containing protein</fullName>
    </recommendedName>
</protein>
<accession>A0A644V4K7</accession>
<dbReference type="AlphaFoldDB" id="A0A644V4K7"/>
<organism evidence="1">
    <name type="scientific">bioreactor metagenome</name>
    <dbReference type="NCBI Taxonomy" id="1076179"/>
    <lineage>
        <taxon>unclassified sequences</taxon>
        <taxon>metagenomes</taxon>
        <taxon>ecological metagenomes</taxon>
    </lineage>
</organism>
<evidence type="ECO:0000313" key="1">
    <source>
        <dbReference type="EMBL" id="MPL86270.1"/>
    </source>
</evidence>
<proteinExistence type="predicted"/>
<dbReference type="InterPro" id="IPR032265">
    <property type="entry name" value="DUF4831"/>
</dbReference>
<evidence type="ECO:0008006" key="2">
    <source>
        <dbReference type="Google" id="ProtNLM"/>
    </source>
</evidence>
<reference evidence="1" key="1">
    <citation type="submission" date="2019-08" db="EMBL/GenBank/DDBJ databases">
        <authorList>
            <person name="Kucharzyk K."/>
            <person name="Murdoch R.W."/>
            <person name="Higgins S."/>
            <person name="Loffler F."/>
        </authorList>
    </citation>
    <scope>NUCLEOTIDE SEQUENCE</scope>
</reference>
<gene>
    <name evidence="1" type="ORF">SDC9_32248</name>
</gene>
<comment type="caution">
    <text evidence="1">The sequence shown here is derived from an EMBL/GenBank/DDBJ whole genome shotgun (WGS) entry which is preliminary data.</text>
</comment>
<name>A0A644V4K7_9ZZZZ</name>
<dbReference type="Pfam" id="PF16115">
    <property type="entry name" value="DUF4831"/>
    <property type="match status" value="1"/>
</dbReference>
<dbReference type="EMBL" id="VSSQ01000219">
    <property type="protein sequence ID" value="MPL86270.1"/>
    <property type="molecule type" value="Genomic_DNA"/>
</dbReference>
<sequence>MKKLIIISLLFVGITGIHAQSAFALTDGVPALVYALPKTNLCFEIEVETTVEKPGVFYLYSQRYLATSQVVMEEKTTSKVKAVSMKTVTIPDVNRRFAIEPMAKSPLNGIVVNEQGILCGVNITPSSPTIADIKQQKQEITKSETDLLPLTQEYMMAGSTAKMAEGAAKQIYDIRASRLNLLSGEMDQLPDGEALKTMLCGLDAKEKELTELFVGSVRKNTKVYKLNLSPDNIVSNEVLFRLSATRGVVAKDDLSGEPYFISITPEKIQMQERDPKAKVEKAGLYTVLPALTTVTVSDGVNLVLQQTIQMPQFGQLVTLPESLLRTPGIKIIVDVPTGRITGMTTQH</sequence>